<comment type="similarity">
    <text evidence="1">Belongs to the UPF0065 (bug) family.</text>
</comment>
<dbReference type="PANTHER" id="PTHR42928">
    <property type="entry name" value="TRICARBOXYLATE-BINDING PROTEIN"/>
    <property type="match status" value="1"/>
</dbReference>
<sequence>MPSPPARASPWRFHLKSFLSRSLALGFALSAALAATAAAETFPDRPVRLIVPFGPGGGTDLLARVVAERAGQALGQNVVVENRAGGGGTVGIIALAQARPDGYTLAICPPICATAPSLYKPAPFDPAKALAPVISVADLPLVLVVPKSLGVTEVQGLLGKARAAKGGLSYASPGAGSSNHLAAEIFRHYSGVEMVNVPYRSGAAALTDVIAGRVDFYFDTVASALSQVRSGEVVALGVTGTARAPQLPEVPTMGEAGVPGFEYSARARLVAPAGTPAPVMERLNAAFQEALSDPALQRRIIEIGAEAVGGTSAAATGELRDEAARLGRLIRESGITAE</sequence>
<dbReference type="SUPFAM" id="SSF53850">
    <property type="entry name" value="Periplasmic binding protein-like II"/>
    <property type="match status" value="1"/>
</dbReference>
<feature type="chain" id="PRO_5020529703" evidence="2">
    <location>
        <begin position="38"/>
        <end position="338"/>
    </location>
</feature>
<comment type="caution">
    <text evidence="3">The sequence shown here is derived from an EMBL/GenBank/DDBJ whole genome shotgun (WGS) entry which is preliminary data.</text>
</comment>
<name>A0A4R4D9N8_9PROT</name>
<evidence type="ECO:0000256" key="1">
    <source>
        <dbReference type="ARBA" id="ARBA00006987"/>
    </source>
</evidence>
<evidence type="ECO:0000313" key="3">
    <source>
        <dbReference type="EMBL" id="TCZ57283.1"/>
    </source>
</evidence>
<reference evidence="3 4" key="1">
    <citation type="submission" date="2019-03" db="EMBL/GenBank/DDBJ databases">
        <title>Paracraurococcus aquatilis NE82 genome sequence.</title>
        <authorList>
            <person name="Zhao Y."/>
            <person name="Du Z."/>
        </authorList>
    </citation>
    <scope>NUCLEOTIDE SEQUENCE [LARGE SCALE GENOMIC DNA]</scope>
    <source>
        <strain evidence="3 4">NE82</strain>
    </source>
</reference>
<evidence type="ECO:0000313" key="4">
    <source>
        <dbReference type="Proteomes" id="UP000295023"/>
    </source>
</evidence>
<gene>
    <name evidence="3" type="ORF">EXY23_18290</name>
</gene>
<accession>A0A4R4D9N8</accession>
<dbReference type="Gene3D" id="3.40.190.10">
    <property type="entry name" value="Periplasmic binding protein-like II"/>
    <property type="match status" value="1"/>
</dbReference>
<dbReference type="CDD" id="cd13578">
    <property type="entry name" value="PBP2_Bug27"/>
    <property type="match status" value="1"/>
</dbReference>
<dbReference type="Pfam" id="PF03401">
    <property type="entry name" value="TctC"/>
    <property type="match status" value="1"/>
</dbReference>
<dbReference type="PANTHER" id="PTHR42928:SF5">
    <property type="entry name" value="BLR1237 PROTEIN"/>
    <property type="match status" value="1"/>
</dbReference>
<protein>
    <submittedName>
        <fullName evidence="3">Tripartite tricarboxylate transporter substrate binding protein</fullName>
    </submittedName>
</protein>
<organism evidence="3 4">
    <name type="scientific">Roseicella aquatilis</name>
    <dbReference type="NCBI Taxonomy" id="2527868"/>
    <lineage>
        <taxon>Bacteria</taxon>
        <taxon>Pseudomonadati</taxon>
        <taxon>Pseudomonadota</taxon>
        <taxon>Alphaproteobacteria</taxon>
        <taxon>Acetobacterales</taxon>
        <taxon>Roseomonadaceae</taxon>
        <taxon>Roseicella</taxon>
    </lineage>
</organism>
<dbReference type="Gene3D" id="3.40.190.150">
    <property type="entry name" value="Bordetella uptake gene, domain 1"/>
    <property type="match status" value="1"/>
</dbReference>
<evidence type="ECO:0000256" key="2">
    <source>
        <dbReference type="SAM" id="SignalP"/>
    </source>
</evidence>
<dbReference type="InterPro" id="IPR005064">
    <property type="entry name" value="BUG"/>
</dbReference>
<dbReference type="InterPro" id="IPR042100">
    <property type="entry name" value="Bug_dom1"/>
</dbReference>
<proteinExistence type="inferred from homology"/>
<feature type="signal peptide" evidence="2">
    <location>
        <begin position="1"/>
        <end position="37"/>
    </location>
</feature>
<dbReference type="EMBL" id="SKBM01000019">
    <property type="protein sequence ID" value="TCZ57283.1"/>
    <property type="molecule type" value="Genomic_DNA"/>
</dbReference>
<dbReference type="OrthoDB" id="7239404at2"/>
<dbReference type="PIRSF" id="PIRSF017082">
    <property type="entry name" value="YflP"/>
    <property type="match status" value="1"/>
</dbReference>
<dbReference type="Proteomes" id="UP000295023">
    <property type="component" value="Unassembled WGS sequence"/>
</dbReference>
<keyword evidence="2" id="KW-0732">Signal</keyword>
<keyword evidence="4" id="KW-1185">Reference proteome</keyword>
<dbReference type="AlphaFoldDB" id="A0A4R4D9N8"/>